<evidence type="ECO:0000313" key="2">
    <source>
        <dbReference type="Proteomes" id="UP000076962"/>
    </source>
</evidence>
<dbReference type="AlphaFoldDB" id="A0A176S0Q1"/>
<keyword evidence="2" id="KW-1185">Reference proteome</keyword>
<organism evidence="1 2">
    <name type="scientific">Candidatus Thiomargarita nelsonii</name>
    <dbReference type="NCBI Taxonomy" id="1003181"/>
    <lineage>
        <taxon>Bacteria</taxon>
        <taxon>Pseudomonadati</taxon>
        <taxon>Pseudomonadota</taxon>
        <taxon>Gammaproteobacteria</taxon>
        <taxon>Thiotrichales</taxon>
        <taxon>Thiotrichaceae</taxon>
        <taxon>Thiomargarita</taxon>
    </lineage>
</organism>
<comment type="caution">
    <text evidence="1">The sequence shown here is derived from an EMBL/GenBank/DDBJ whole genome shotgun (WGS) entry which is preliminary data.</text>
</comment>
<accession>A0A176S0Q1</accession>
<proteinExistence type="predicted"/>
<reference evidence="1 2" key="1">
    <citation type="submission" date="2016-05" db="EMBL/GenBank/DDBJ databases">
        <title>Single-cell genome of chain-forming Candidatus Thiomargarita nelsonii and comparison to other large sulfur-oxidizing bacteria.</title>
        <authorList>
            <person name="Winkel M."/>
            <person name="Salman V."/>
            <person name="Woyke T."/>
            <person name="Schulz-Vogt H."/>
            <person name="Richter M."/>
            <person name="Flood B."/>
            <person name="Bailey J."/>
            <person name="Amann R."/>
            <person name="Mussmann M."/>
        </authorList>
    </citation>
    <scope>NUCLEOTIDE SEQUENCE [LARGE SCALE GENOMIC DNA]</scope>
    <source>
        <strain evidence="1 2">THI036</strain>
    </source>
</reference>
<protein>
    <submittedName>
        <fullName evidence="1">Uncharacterized protein</fullName>
    </submittedName>
</protein>
<dbReference type="Proteomes" id="UP000076962">
    <property type="component" value="Unassembled WGS sequence"/>
</dbReference>
<dbReference type="EMBL" id="LUTY01001586">
    <property type="protein sequence ID" value="OAD21507.1"/>
    <property type="molecule type" value="Genomic_DNA"/>
</dbReference>
<name>A0A176S0Q1_9GAMM</name>
<sequence length="75" mass="8798">MVSPITKKLVDKITVRRVDLHAIKLRLQCFCRALPILIDNTRHLFCFQSSRRNKSLETFIGEGFTFRLDCGRCDR</sequence>
<dbReference type="AntiFam" id="ANF00205">
    <property type="entry name" value="Shadow ORF (opposite nemA)"/>
</dbReference>
<evidence type="ECO:0000313" key="1">
    <source>
        <dbReference type="EMBL" id="OAD21507.1"/>
    </source>
</evidence>
<gene>
    <name evidence="1" type="ORF">THIOM_002720</name>
</gene>